<dbReference type="Pfam" id="PF05135">
    <property type="entry name" value="Phage_connect_1"/>
    <property type="match status" value="1"/>
</dbReference>
<dbReference type="Proteomes" id="UP001247542">
    <property type="component" value="Unassembled WGS sequence"/>
</dbReference>
<proteinExistence type="predicted"/>
<evidence type="ECO:0000313" key="2">
    <source>
        <dbReference type="Proteomes" id="UP001247542"/>
    </source>
</evidence>
<keyword evidence="2" id="KW-1185">Reference proteome</keyword>
<dbReference type="InterPro" id="IPR021146">
    <property type="entry name" value="Phage_gp6-like_head-tail"/>
</dbReference>
<comment type="caution">
    <text evidence="1">The sequence shown here is derived from an EMBL/GenBank/DDBJ whole genome shotgun (WGS) entry which is preliminary data.</text>
</comment>
<gene>
    <name evidence="1" type="ORF">QS713_00575</name>
</gene>
<name>A0ABU3I858_9ACTO</name>
<dbReference type="CDD" id="cd08054">
    <property type="entry name" value="gp6"/>
    <property type="match status" value="1"/>
</dbReference>
<evidence type="ECO:0000313" key="1">
    <source>
        <dbReference type="EMBL" id="MDT3766568.1"/>
    </source>
</evidence>
<dbReference type="InterPro" id="IPR006450">
    <property type="entry name" value="Phage_HK97_gp6-like"/>
</dbReference>
<reference evidence="1 2" key="1">
    <citation type="submission" date="2023-06" db="EMBL/GenBank/DDBJ databases">
        <title>Draft genome sequence of Gleimia hominis type strain CCUG 57540T.</title>
        <authorList>
            <person name="Salva-Serra F."/>
            <person name="Cardew S."/>
            <person name="Jensie Markopoulos S."/>
            <person name="Ohlen M."/>
            <person name="Inganas E."/>
            <person name="Svensson-Stadler L."/>
            <person name="Moore E.R.B."/>
        </authorList>
    </citation>
    <scope>NUCLEOTIDE SEQUENCE [LARGE SCALE GENOMIC DNA]</scope>
    <source>
        <strain evidence="1 2">CCUG 57540</strain>
    </source>
</reference>
<dbReference type="RefSeq" id="WP_313271578.1">
    <property type="nucleotide sequence ID" value="NZ_JASXSX010000001.1"/>
</dbReference>
<organism evidence="1 2">
    <name type="scientific">Gleimia hominis</name>
    <dbReference type="NCBI Taxonomy" id="595468"/>
    <lineage>
        <taxon>Bacteria</taxon>
        <taxon>Bacillati</taxon>
        <taxon>Actinomycetota</taxon>
        <taxon>Actinomycetes</taxon>
        <taxon>Actinomycetales</taxon>
        <taxon>Actinomycetaceae</taxon>
        <taxon>Gleimia</taxon>
    </lineage>
</organism>
<dbReference type="EMBL" id="JASXSX010000001">
    <property type="protein sequence ID" value="MDT3766568.1"/>
    <property type="molecule type" value="Genomic_DNA"/>
</dbReference>
<dbReference type="Gene3D" id="1.10.3230.30">
    <property type="entry name" value="Phage gp6-like head-tail connector protein"/>
    <property type="match status" value="1"/>
</dbReference>
<sequence>MTTVDLVAQVKANLLITFDNDDKLIGALINAATSYACSFQHLPENHYETHEMSGATRQGIVMLASHFYESRDGSTAGFWADKPDAAKAVWNAVNNLLRLDRDWKV</sequence>
<protein>
    <submittedName>
        <fullName evidence="1">Head-tail connector protein</fullName>
    </submittedName>
</protein>
<accession>A0ABU3I858</accession>
<dbReference type="NCBIfam" id="TIGR01560">
    <property type="entry name" value="put_DNA_pack"/>
    <property type="match status" value="1"/>
</dbReference>